<feature type="domain" description="EF-hand" evidence="4">
    <location>
        <begin position="127"/>
        <end position="162"/>
    </location>
</feature>
<organism evidence="5 6">
    <name type="scientific">Stichopus japonicus</name>
    <name type="common">Sea cucumber</name>
    <dbReference type="NCBI Taxonomy" id="307972"/>
    <lineage>
        <taxon>Eukaryota</taxon>
        <taxon>Metazoa</taxon>
        <taxon>Echinodermata</taxon>
        <taxon>Eleutherozoa</taxon>
        <taxon>Echinozoa</taxon>
        <taxon>Holothuroidea</taxon>
        <taxon>Aspidochirotacea</taxon>
        <taxon>Aspidochirotida</taxon>
        <taxon>Stichopodidae</taxon>
        <taxon>Apostichopus</taxon>
    </lineage>
</organism>
<dbReference type="PROSITE" id="PS00018">
    <property type="entry name" value="EF_HAND_1"/>
    <property type="match status" value="4"/>
</dbReference>
<evidence type="ECO:0000256" key="3">
    <source>
        <dbReference type="ARBA" id="ARBA00022837"/>
    </source>
</evidence>
<dbReference type="EMBL" id="MRZV01000197">
    <property type="protein sequence ID" value="PIK55895.1"/>
    <property type="molecule type" value="Genomic_DNA"/>
</dbReference>
<protein>
    <submittedName>
        <fullName evidence="5">Putative 45 kDa calcium-binding protein</fullName>
    </submittedName>
</protein>
<dbReference type="OrthoDB" id="9978834at2759"/>
<dbReference type="GO" id="GO:0005509">
    <property type="term" value="F:calcium ion binding"/>
    <property type="evidence" value="ECO:0007669"/>
    <property type="project" value="InterPro"/>
</dbReference>
<evidence type="ECO:0000313" key="6">
    <source>
        <dbReference type="Proteomes" id="UP000230750"/>
    </source>
</evidence>
<feature type="domain" description="EF-hand" evidence="4">
    <location>
        <begin position="1"/>
        <end position="30"/>
    </location>
</feature>
<dbReference type="GO" id="GO:0017156">
    <property type="term" value="P:calcium-ion regulated exocytosis"/>
    <property type="evidence" value="ECO:0007669"/>
    <property type="project" value="TreeGrafter"/>
</dbReference>
<dbReference type="InterPro" id="IPR011992">
    <property type="entry name" value="EF-hand-dom_pair"/>
</dbReference>
<keyword evidence="2" id="KW-0677">Repeat</keyword>
<accession>A0A2G8L6U2</accession>
<dbReference type="InterPro" id="IPR018247">
    <property type="entry name" value="EF_Hand_1_Ca_BS"/>
</dbReference>
<evidence type="ECO:0000256" key="2">
    <source>
        <dbReference type="ARBA" id="ARBA00022737"/>
    </source>
</evidence>
<proteinExistence type="predicted"/>
<dbReference type="Gene3D" id="1.10.238.10">
    <property type="entry name" value="EF-hand"/>
    <property type="match status" value="3"/>
</dbReference>
<keyword evidence="3" id="KW-0106">Calcium</keyword>
<dbReference type="PANTHER" id="PTHR10827:SF98">
    <property type="entry name" value="45 KDA CALCIUM-BINDING PROTEIN"/>
    <property type="match status" value="1"/>
</dbReference>
<dbReference type="SMART" id="SM00054">
    <property type="entry name" value="EFh"/>
    <property type="match status" value="3"/>
</dbReference>
<reference evidence="5 6" key="1">
    <citation type="journal article" date="2017" name="PLoS Biol.">
        <title>The sea cucumber genome provides insights into morphological evolution and visceral regeneration.</title>
        <authorList>
            <person name="Zhang X."/>
            <person name="Sun L."/>
            <person name="Yuan J."/>
            <person name="Sun Y."/>
            <person name="Gao Y."/>
            <person name="Zhang L."/>
            <person name="Li S."/>
            <person name="Dai H."/>
            <person name="Hamel J.F."/>
            <person name="Liu C."/>
            <person name="Yu Y."/>
            <person name="Liu S."/>
            <person name="Lin W."/>
            <person name="Guo K."/>
            <person name="Jin S."/>
            <person name="Xu P."/>
            <person name="Storey K.B."/>
            <person name="Huan P."/>
            <person name="Zhang T."/>
            <person name="Zhou Y."/>
            <person name="Zhang J."/>
            <person name="Lin C."/>
            <person name="Li X."/>
            <person name="Xing L."/>
            <person name="Huo D."/>
            <person name="Sun M."/>
            <person name="Wang L."/>
            <person name="Mercier A."/>
            <person name="Li F."/>
            <person name="Yang H."/>
            <person name="Xiang J."/>
        </authorList>
    </citation>
    <scope>NUCLEOTIDE SEQUENCE [LARGE SCALE GENOMIC DNA]</scope>
    <source>
        <strain evidence="5">Shaxun</strain>
        <tissue evidence="5">Muscle</tissue>
    </source>
</reference>
<name>A0A2G8L6U2_STIJA</name>
<comment type="caution">
    <text evidence="5">The sequence shown here is derived from an EMBL/GenBank/DDBJ whole genome shotgun (WGS) entry which is preliminary data.</text>
</comment>
<sequence>MEIFKLVDTDGDARLSLKELIDWITLKTKEHFREAVEASKTVFPKVDTDSDGKLTWDEYTIQFLKQRGYSKNKIEKFKKGKQVLQEHDEEDNAIYRDRWETADEDGDDALNSEEFVSFMHPEHSERMLNIVVEEVLHELDQNGDKKLTLAEFVSVPISKEVDLLKMEKEDEWIRGRREEFETRIDMNKDGIASQEELKAYMDPKNKQHAEGEARHLMGAADDNSDHLLSPHEVLGSYYIFIGSKVYNYARNVHDEF</sequence>
<evidence type="ECO:0000256" key="1">
    <source>
        <dbReference type="ARBA" id="ARBA00022723"/>
    </source>
</evidence>
<dbReference type="PANTHER" id="PTHR10827">
    <property type="entry name" value="RETICULOCALBIN"/>
    <property type="match status" value="1"/>
</dbReference>
<dbReference type="Proteomes" id="UP000230750">
    <property type="component" value="Unassembled WGS sequence"/>
</dbReference>
<dbReference type="InterPro" id="IPR002048">
    <property type="entry name" value="EF_hand_dom"/>
</dbReference>
<dbReference type="AlphaFoldDB" id="A0A2G8L6U2"/>
<keyword evidence="6" id="KW-1185">Reference proteome</keyword>
<evidence type="ECO:0000259" key="4">
    <source>
        <dbReference type="PROSITE" id="PS50222"/>
    </source>
</evidence>
<dbReference type="Pfam" id="PF13499">
    <property type="entry name" value="EF-hand_7"/>
    <property type="match status" value="2"/>
</dbReference>
<dbReference type="PROSITE" id="PS50222">
    <property type="entry name" value="EF_HAND_2"/>
    <property type="match status" value="3"/>
</dbReference>
<dbReference type="SUPFAM" id="SSF47473">
    <property type="entry name" value="EF-hand"/>
    <property type="match status" value="2"/>
</dbReference>
<feature type="domain" description="EF-hand" evidence="4">
    <location>
        <begin position="90"/>
        <end position="125"/>
    </location>
</feature>
<gene>
    <name evidence="5" type="ORF">BSL78_07229</name>
</gene>
<dbReference type="STRING" id="307972.A0A2G8L6U2"/>
<keyword evidence="1" id="KW-0479">Metal-binding</keyword>
<evidence type="ECO:0000313" key="5">
    <source>
        <dbReference type="EMBL" id="PIK55895.1"/>
    </source>
</evidence>
<dbReference type="GO" id="GO:0005783">
    <property type="term" value="C:endoplasmic reticulum"/>
    <property type="evidence" value="ECO:0007669"/>
    <property type="project" value="TreeGrafter"/>
</dbReference>